<dbReference type="CDD" id="cd00191">
    <property type="entry name" value="TY"/>
    <property type="match status" value="2"/>
</dbReference>
<comment type="caution">
    <text evidence="6">Lacks conserved residue(s) required for the propagation of feature annotation.</text>
</comment>
<dbReference type="Proteomes" id="UP001557470">
    <property type="component" value="Unassembled WGS sequence"/>
</dbReference>
<feature type="disulfide bond" evidence="6">
    <location>
        <begin position="117"/>
        <end position="124"/>
    </location>
</feature>
<dbReference type="Pfam" id="PF00086">
    <property type="entry name" value="Thyroglobulin_1"/>
    <property type="match status" value="3"/>
</dbReference>
<keyword evidence="2" id="KW-0964">Secreted</keyword>
<feature type="disulfide bond" evidence="6">
    <location>
        <begin position="150"/>
        <end position="169"/>
    </location>
</feature>
<name>A0ABD0WLS5_UMBPY</name>
<feature type="disulfide bond" evidence="6">
    <location>
        <begin position="54"/>
        <end position="61"/>
    </location>
</feature>
<proteinExistence type="predicted"/>
<keyword evidence="9" id="KW-1185">Reference proteome</keyword>
<dbReference type="PROSITE" id="PS51162">
    <property type="entry name" value="THYROGLOBULIN_1_2"/>
    <property type="match status" value="3"/>
</dbReference>
<accession>A0ABD0WLS5</accession>
<dbReference type="EMBL" id="JAGEUA010000010">
    <property type="protein sequence ID" value="KAL0963538.1"/>
    <property type="molecule type" value="Genomic_DNA"/>
</dbReference>
<feature type="domain" description="Thyroglobulin type-1" evidence="7">
    <location>
        <begin position="147"/>
        <end position="248"/>
    </location>
</feature>
<gene>
    <name evidence="8" type="ORF">UPYG_G00307710</name>
</gene>
<dbReference type="InterPro" id="IPR000716">
    <property type="entry name" value="Thyroglobulin_1"/>
</dbReference>
<dbReference type="SUPFAM" id="SSF57610">
    <property type="entry name" value="Thyroglobulin type-1 domain"/>
    <property type="match status" value="3"/>
</dbReference>
<evidence type="ECO:0000256" key="6">
    <source>
        <dbReference type="PROSITE-ProRule" id="PRU00500"/>
    </source>
</evidence>
<dbReference type="GO" id="GO:0005576">
    <property type="term" value="C:extracellular region"/>
    <property type="evidence" value="ECO:0007669"/>
    <property type="project" value="UniProtKB-SubCell"/>
</dbReference>
<comment type="caution">
    <text evidence="8">The sequence shown here is derived from an EMBL/GenBank/DDBJ whole genome shotgun (WGS) entry which is preliminary data.</text>
</comment>
<evidence type="ECO:0000256" key="4">
    <source>
        <dbReference type="ARBA" id="ARBA00023157"/>
    </source>
</evidence>
<reference evidence="8 9" key="1">
    <citation type="submission" date="2024-06" db="EMBL/GenBank/DDBJ databases">
        <authorList>
            <person name="Pan Q."/>
            <person name="Wen M."/>
            <person name="Jouanno E."/>
            <person name="Zahm M."/>
            <person name="Klopp C."/>
            <person name="Cabau C."/>
            <person name="Louis A."/>
            <person name="Berthelot C."/>
            <person name="Parey E."/>
            <person name="Roest Crollius H."/>
            <person name="Montfort J."/>
            <person name="Robinson-Rechavi M."/>
            <person name="Bouchez O."/>
            <person name="Lampietro C."/>
            <person name="Lopez Roques C."/>
            <person name="Donnadieu C."/>
            <person name="Postlethwait J."/>
            <person name="Bobe J."/>
            <person name="Verreycken H."/>
            <person name="Guiguen Y."/>
        </authorList>
    </citation>
    <scope>NUCLEOTIDE SEQUENCE [LARGE SCALE GENOMIC DNA]</scope>
    <source>
        <strain evidence="8">Up_M1</strain>
        <tissue evidence="8">Testis</tissue>
    </source>
</reference>
<dbReference type="InterPro" id="IPR036857">
    <property type="entry name" value="Thyroglobulin_1_sf"/>
</dbReference>
<feature type="disulfide bond" evidence="6">
    <location>
        <begin position="87"/>
        <end position="106"/>
    </location>
</feature>
<feature type="disulfide bond" evidence="6">
    <location>
        <begin position="63"/>
        <end position="83"/>
    </location>
</feature>
<evidence type="ECO:0000313" key="9">
    <source>
        <dbReference type="Proteomes" id="UP001557470"/>
    </source>
</evidence>
<keyword evidence="3" id="KW-0732">Signal</keyword>
<dbReference type="InterPro" id="IPR052001">
    <property type="entry name" value="MHC-II_Gamma/Thyroglobulin"/>
</dbReference>
<organism evidence="8 9">
    <name type="scientific">Umbra pygmaea</name>
    <name type="common">Eastern mudminnow</name>
    <dbReference type="NCBI Taxonomy" id="75934"/>
    <lineage>
        <taxon>Eukaryota</taxon>
        <taxon>Metazoa</taxon>
        <taxon>Chordata</taxon>
        <taxon>Craniata</taxon>
        <taxon>Vertebrata</taxon>
        <taxon>Euteleostomi</taxon>
        <taxon>Actinopterygii</taxon>
        <taxon>Neopterygii</taxon>
        <taxon>Teleostei</taxon>
        <taxon>Protacanthopterygii</taxon>
        <taxon>Esociformes</taxon>
        <taxon>Umbridae</taxon>
        <taxon>Umbra</taxon>
    </lineage>
</organism>
<dbReference type="SMART" id="SM00211">
    <property type="entry name" value="TY"/>
    <property type="match status" value="2"/>
</dbReference>
<keyword evidence="5" id="KW-0325">Glycoprotein</keyword>
<evidence type="ECO:0000313" key="8">
    <source>
        <dbReference type="EMBL" id="KAL0963538.1"/>
    </source>
</evidence>
<comment type="subcellular location">
    <subcellularLocation>
        <location evidence="1">Secreted</location>
    </subcellularLocation>
</comment>
<protein>
    <recommendedName>
        <fullName evidence="7">Thyroglobulin type-1 domain-containing protein</fullName>
    </recommendedName>
</protein>
<feature type="domain" description="Thyroglobulin type-1" evidence="7">
    <location>
        <begin position="22"/>
        <end position="83"/>
    </location>
</feature>
<keyword evidence="4 6" id="KW-1015">Disulfide bond</keyword>
<evidence type="ECO:0000256" key="1">
    <source>
        <dbReference type="ARBA" id="ARBA00004613"/>
    </source>
</evidence>
<dbReference type="AlphaFoldDB" id="A0ABD0WLS5"/>
<dbReference type="PANTHER" id="PTHR14093:SF19">
    <property type="entry name" value="THYROGLOBULIN"/>
    <property type="match status" value="1"/>
</dbReference>
<evidence type="ECO:0000256" key="5">
    <source>
        <dbReference type="ARBA" id="ARBA00023180"/>
    </source>
</evidence>
<evidence type="ECO:0000259" key="7">
    <source>
        <dbReference type="PROSITE" id="PS51162"/>
    </source>
</evidence>
<feature type="disulfide bond" evidence="6">
    <location>
        <begin position="126"/>
        <end position="146"/>
    </location>
</feature>
<evidence type="ECO:0000256" key="3">
    <source>
        <dbReference type="ARBA" id="ARBA00022729"/>
    </source>
</evidence>
<sequence>MNATLGQPPVETSEYQLDSETLSSCELLRGLGSSRQQDHVPQCSEDGRFRHIQCGSSGAECWCVNAVGAEISGTRRNGSAVYCLTSCQLQRQQAQVEGNSLLVPVCQASGEYRPVQCDRARGQCWCVDLEGMEIYGTRQNGEPSQCPGSCEVRSRRLLHGTGKHSPPQCSAAGTFLPVQCTFVNTTDRTLFDLLHTFNQFPKVFQTFRGFRQMFPEVSSFCFCADSRGRELPNTGVELLLDEVYDTAFSGLEPGRSFSQTNMYRILQRRFLAIQLALTGRFR</sequence>
<feature type="domain" description="Thyroglobulin type-1" evidence="7">
    <location>
        <begin position="84"/>
        <end position="146"/>
    </location>
</feature>
<dbReference type="Gene3D" id="4.10.800.10">
    <property type="entry name" value="Thyroglobulin type-1"/>
    <property type="match status" value="3"/>
</dbReference>
<evidence type="ECO:0000256" key="2">
    <source>
        <dbReference type="ARBA" id="ARBA00022525"/>
    </source>
</evidence>
<dbReference type="PANTHER" id="PTHR14093">
    <property type="entry name" value="HLA CLASS II GAMMA CHAIN"/>
    <property type="match status" value="1"/>
</dbReference>